<keyword evidence="2" id="KW-0044">Antibiotic</keyword>
<name>A0A843Z273_LEUME</name>
<keyword evidence="4" id="KW-1133">Transmembrane helix</keyword>
<evidence type="ECO:0000256" key="1">
    <source>
        <dbReference type="ARBA" id="ARBA00022529"/>
    </source>
</evidence>
<dbReference type="Proteomes" id="UP000469952">
    <property type="component" value="Unassembled WGS sequence"/>
</dbReference>
<protein>
    <submittedName>
        <fullName evidence="5">Class IIb bacteriocin, lactobin A/cerein 7B family</fullName>
    </submittedName>
</protein>
<dbReference type="NCBIfam" id="TIGR03949">
    <property type="entry name" value="bact_IIb_cerein"/>
    <property type="match status" value="1"/>
</dbReference>
<dbReference type="RefSeq" id="WP_011679065.1">
    <property type="nucleotide sequence ID" value="NZ_BCMO01000016.1"/>
</dbReference>
<evidence type="ECO:0000256" key="4">
    <source>
        <dbReference type="SAM" id="Phobius"/>
    </source>
</evidence>
<comment type="caution">
    <text evidence="5">The sequence shown here is derived from an EMBL/GenBank/DDBJ whole genome shotgun (WGS) entry which is preliminary data.</text>
</comment>
<keyword evidence="4" id="KW-0472">Membrane</keyword>
<reference evidence="5 6" key="1">
    <citation type="submission" date="2019-10" db="EMBL/GenBank/DDBJ databases">
        <title>WGS of Leuconostoc mesenteroides.</title>
        <authorList>
            <person name="Melo Bolivar J."/>
            <person name="Marino-Ramirez L."/>
            <person name="Villamil Diaz L.M."/>
        </authorList>
    </citation>
    <scope>NUCLEOTIDE SEQUENCE [LARGE SCALE GENOMIC DNA]</scope>
    <source>
        <strain evidence="5 6">M11</strain>
    </source>
</reference>
<dbReference type="AlphaFoldDB" id="A0A843Z273"/>
<dbReference type="NCBIfam" id="TIGR01847">
    <property type="entry name" value="bacteriocin_sig"/>
    <property type="match status" value="1"/>
</dbReference>
<accession>A0A843Z273</accession>
<proteinExistence type="predicted"/>
<evidence type="ECO:0000256" key="2">
    <source>
        <dbReference type="ARBA" id="ARBA00023022"/>
    </source>
</evidence>
<dbReference type="InterPro" id="IPR010133">
    <property type="entry name" value="Bacteriocin_signal_seq"/>
</dbReference>
<dbReference type="GeneID" id="31478158"/>
<keyword evidence="4" id="KW-0812">Transmembrane</keyword>
<feature type="transmembrane region" description="Helical" evidence="4">
    <location>
        <begin position="20"/>
        <end position="39"/>
    </location>
</feature>
<organism evidence="5 6">
    <name type="scientific">Leuconostoc mesenteroides</name>
    <dbReference type="NCBI Taxonomy" id="1245"/>
    <lineage>
        <taxon>Bacteria</taxon>
        <taxon>Bacillati</taxon>
        <taxon>Bacillota</taxon>
        <taxon>Bacilli</taxon>
        <taxon>Lactobacillales</taxon>
        <taxon>Lactobacillaceae</taxon>
        <taxon>Leuconostoc</taxon>
    </lineage>
</organism>
<dbReference type="GO" id="GO:0042742">
    <property type="term" value="P:defense response to bacterium"/>
    <property type="evidence" value="ECO:0007669"/>
    <property type="project" value="UniProtKB-KW"/>
</dbReference>
<evidence type="ECO:0000313" key="5">
    <source>
        <dbReference type="EMBL" id="MQR26825.1"/>
    </source>
</evidence>
<evidence type="ECO:0000256" key="3">
    <source>
        <dbReference type="ARBA" id="ARBA00023048"/>
    </source>
</evidence>
<keyword evidence="1" id="KW-0929">Antimicrobial</keyword>
<gene>
    <name evidence="5" type="ORF">GFV13_05995</name>
</gene>
<dbReference type="EMBL" id="WIPA01000007">
    <property type="protein sequence ID" value="MQR26825.1"/>
    <property type="molecule type" value="Genomic_DNA"/>
</dbReference>
<evidence type="ECO:0000313" key="6">
    <source>
        <dbReference type="Proteomes" id="UP000469952"/>
    </source>
</evidence>
<dbReference type="InterPro" id="IPR023991">
    <property type="entry name" value="Bacteriocin_IIb_lactobn/cerein"/>
</dbReference>
<sequence>MSLKNNIVGFNKLDSEELKNINGGCYPLVIIGALAGIAIRNRIKK</sequence>
<dbReference type="GO" id="GO:0031640">
    <property type="term" value="P:killing of cells of another organism"/>
    <property type="evidence" value="ECO:0007669"/>
    <property type="project" value="UniProtKB-KW"/>
</dbReference>
<keyword evidence="3" id="KW-0078">Bacteriocin</keyword>